<accession>A0AC35GXB1</accession>
<reference evidence="2" key="1">
    <citation type="submission" date="2022-11" db="UniProtKB">
        <authorList>
            <consortium name="WormBaseParasite"/>
        </authorList>
    </citation>
    <scope>IDENTIFICATION</scope>
</reference>
<protein>
    <submittedName>
        <fullName evidence="2">Uncharacterized protein</fullName>
    </submittedName>
</protein>
<evidence type="ECO:0000313" key="2">
    <source>
        <dbReference type="WBParaSite" id="PS1159_v2.g9597.t1"/>
    </source>
</evidence>
<sequence length="103" mass="11793">MERTLRNFGRIIISQNVGSSLKFVPFLPQPLPTSILQLNRTFHSSIIHYRKNSDDNNVKVIDAAEWHDVQKVSVVNMSSKNGEPACYGIFWGEDDPMNIIQNY</sequence>
<dbReference type="WBParaSite" id="PS1159_v2.g9597.t1">
    <property type="protein sequence ID" value="PS1159_v2.g9597.t1"/>
    <property type="gene ID" value="PS1159_v2.g9597"/>
</dbReference>
<name>A0AC35GXB1_9BILA</name>
<dbReference type="Proteomes" id="UP000887580">
    <property type="component" value="Unplaced"/>
</dbReference>
<evidence type="ECO:0000313" key="1">
    <source>
        <dbReference type="Proteomes" id="UP000887580"/>
    </source>
</evidence>
<proteinExistence type="predicted"/>
<organism evidence="1 2">
    <name type="scientific">Panagrolaimus sp. PS1159</name>
    <dbReference type="NCBI Taxonomy" id="55785"/>
    <lineage>
        <taxon>Eukaryota</taxon>
        <taxon>Metazoa</taxon>
        <taxon>Ecdysozoa</taxon>
        <taxon>Nematoda</taxon>
        <taxon>Chromadorea</taxon>
        <taxon>Rhabditida</taxon>
        <taxon>Tylenchina</taxon>
        <taxon>Panagrolaimomorpha</taxon>
        <taxon>Panagrolaimoidea</taxon>
        <taxon>Panagrolaimidae</taxon>
        <taxon>Panagrolaimus</taxon>
    </lineage>
</organism>